<evidence type="ECO:0008006" key="3">
    <source>
        <dbReference type="Google" id="ProtNLM"/>
    </source>
</evidence>
<evidence type="ECO:0000313" key="2">
    <source>
        <dbReference type="Proteomes" id="UP001465976"/>
    </source>
</evidence>
<accession>A0ABR3FHG2</accession>
<comment type="caution">
    <text evidence="1">The sequence shown here is derived from an EMBL/GenBank/DDBJ whole genome shotgun (WGS) entry which is preliminary data.</text>
</comment>
<evidence type="ECO:0000313" key="1">
    <source>
        <dbReference type="EMBL" id="KAL0574598.1"/>
    </source>
</evidence>
<proteinExistence type="predicted"/>
<sequence length="575" mass="62073">MFRLAPLTQWPVHFPLLACAITVKAFQRDYTDAQVVLFDPIPPQDSSPLERLKVDILDGSGSSADPNSHPFGSFYLDGHSWDITNIHHSPWEIASCGDSGPSVESSTVRIFCTDAFNTSSCSDLINGHTLDTIVKLPPSCFNGNYARVTGFRISQDQNVSFAHLDKKPAKERVYDLLVRCLAFDDNFVADVTPEIDFALDKIDPSKMESEVLFRVDTSNMPGYWDGVVLPAALIAQSSSFTGMDGIQKAERWWHDFEEWRKSYSSTIPVDISAVDLPFVEHLDIAGPRAFRYTLFEETVTCSDTGTSSTAGIYVAGELRAVIIGTLFPTFNISRSYTFLDASATTNLGLDVHANASLSFTSEVVNVLTEAMYGFSYSNLIAIGPQFVIDAYISGLAVVDGDIYAGLQLTTPSYQFSIPDNSRHRLGSLPKVEAGGVSPVFSASSSARGSLSVNWNGAKVLTALGGISFDNSLTFGVETSTATSKNDGPCMYIDGGFHVEGGLSGSILQTAASSNFTIYQSPTYKFYELPAECQPGGVPVLLGVSDMPGHLSSDEVSGILGRNSFSDTLIPGVMSC</sequence>
<dbReference type="Proteomes" id="UP001465976">
    <property type="component" value="Unassembled WGS sequence"/>
</dbReference>
<organism evidence="1 2">
    <name type="scientific">Marasmius crinis-equi</name>
    <dbReference type="NCBI Taxonomy" id="585013"/>
    <lineage>
        <taxon>Eukaryota</taxon>
        <taxon>Fungi</taxon>
        <taxon>Dikarya</taxon>
        <taxon>Basidiomycota</taxon>
        <taxon>Agaricomycotina</taxon>
        <taxon>Agaricomycetes</taxon>
        <taxon>Agaricomycetidae</taxon>
        <taxon>Agaricales</taxon>
        <taxon>Marasmiineae</taxon>
        <taxon>Marasmiaceae</taxon>
        <taxon>Marasmius</taxon>
    </lineage>
</organism>
<keyword evidence="2" id="KW-1185">Reference proteome</keyword>
<dbReference type="EMBL" id="JBAHYK010000383">
    <property type="protein sequence ID" value="KAL0574598.1"/>
    <property type="molecule type" value="Genomic_DNA"/>
</dbReference>
<reference evidence="1 2" key="1">
    <citation type="submission" date="2024-02" db="EMBL/GenBank/DDBJ databases">
        <title>A draft genome for the cacao thread blight pathogen Marasmius crinis-equi.</title>
        <authorList>
            <person name="Cohen S.P."/>
            <person name="Baruah I.K."/>
            <person name="Amoako-Attah I."/>
            <person name="Bukari Y."/>
            <person name="Meinhardt L.W."/>
            <person name="Bailey B.A."/>
        </authorList>
    </citation>
    <scope>NUCLEOTIDE SEQUENCE [LARGE SCALE GENOMIC DNA]</scope>
    <source>
        <strain evidence="1 2">GH-76</strain>
    </source>
</reference>
<name>A0ABR3FHG2_9AGAR</name>
<protein>
    <recommendedName>
        <fullName evidence="3">Acid protease</fullName>
    </recommendedName>
</protein>
<gene>
    <name evidence="1" type="ORF">V5O48_007365</name>
</gene>